<keyword evidence="10" id="KW-1185">Reference proteome</keyword>
<proteinExistence type="predicted"/>
<organism evidence="9 10">
    <name type="scientific">Handroanthus impetiginosus</name>
    <dbReference type="NCBI Taxonomy" id="429701"/>
    <lineage>
        <taxon>Eukaryota</taxon>
        <taxon>Viridiplantae</taxon>
        <taxon>Streptophyta</taxon>
        <taxon>Embryophyta</taxon>
        <taxon>Tracheophyta</taxon>
        <taxon>Spermatophyta</taxon>
        <taxon>Magnoliopsida</taxon>
        <taxon>eudicotyledons</taxon>
        <taxon>Gunneridae</taxon>
        <taxon>Pentapetalae</taxon>
        <taxon>asterids</taxon>
        <taxon>lamiids</taxon>
        <taxon>Lamiales</taxon>
        <taxon>Bignoniaceae</taxon>
        <taxon>Crescentiina</taxon>
        <taxon>Tabebuia alliance</taxon>
        <taxon>Handroanthus</taxon>
    </lineage>
</organism>
<evidence type="ECO:0000256" key="4">
    <source>
        <dbReference type="ARBA" id="ARBA00023163"/>
    </source>
</evidence>
<dbReference type="PROSITE" id="PS00350">
    <property type="entry name" value="MADS_BOX_1"/>
    <property type="match status" value="1"/>
</dbReference>
<dbReference type="InterPro" id="IPR036879">
    <property type="entry name" value="TF_MADSbox_sf"/>
</dbReference>
<dbReference type="FunFam" id="3.40.1810.10:FF:000030">
    <property type="entry name" value="Agamous-like MADS-box protein AGL13"/>
    <property type="match status" value="1"/>
</dbReference>
<feature type="domain" description="K-box" evidence="8">
    <location>
        <begin position="86"/>
        <end position="156"/>
    </location>
</feature>
<protein>
    <submittedName>
        <fullName evidence="9">MADS box transcription factor</fullName>
    </submittedName>
</protein>
<dbReference type="CDD" id="cd00265">
    <property type="entry name" value="MADS_MEF2_like"/>
    <property type="match status" value="1"/>
</dbReference>
<dbReference type="PANTHER" id="PTHR48019">
    <property type="entry name" value="SERUM RESPONSE FACTOR HOMOLOG"/>
    <property type="match status" value="1"/>
</dbReference>
<dbReference type="PROSITE" id="PS50066">
    <property type="entry name" value="MADS_BOX_2"/>
    <property type="match status" value="1"/>
</dbReference>
<evidence type="ECO:0000259" key="7">
    <source>
        <dbReference type="PROSITE" id="PS50066"/>
    </source>
</evidence>
<evidence type="ECO:0000256" key="2">
    <source>
        <dbReference type="ARBA" id="ARBA00023015"/>
    </source>
</evidence>
<dbReference type="SUPFAM" id="SSF55455">
    <property type="entry name" value="SRF-like"/>
    <property type="match status" value="1"/>
</dbReference>
<evidence type="ECO:0000259" key="8">
    <source>
        <dbReference type="PROSITE" id="PS51297"/>
    </source>
</evidence>
<dbReference type="EMBL" id="NKXS01006807">
    <property type="protein sequence ID" value="PIN00687.1"/>
    <property type="molecule type" value="Genomic_DNA"/>
</dbReference>
<comment type="subcellular location">
    <subcellularLocation>
        <location evidence="1">Nucleus</location>
    </subcellularLocation>
</comment>
<dbReference type="SMART" id="SM00432">
    <property type="entry name" value="MADS"/>
    <property type="match status" value="1"/>
</dbReference>
<dbReference type="Pfam" id="PF01486">
    <property type="entry name" value="K-box"/>
    <property type="match status" value="1"/>
</dbReference>
<dbReference type="GO" id="GO:0003700">
    <property type="term" value="F:DNA-binding transcription factor activity"/>
    <property type="evidence" value="ECO:0007669"/>
    <property type="project" value="InterPro"/>
</dbReference>
<dbReference type="PRINTS" id="PR00404">
    <property type="entry name" value="MADSDOMAIN"/>
</dbReference>
<dbReference type="GO" id="GO:0005634">
    <property type="term" value="C:nucleus"/>
    <property type="evidence" value="ECO:0007669"/>
    <property type="project" value="UniProtKB-SubCell"/>
</dbReference>
<dbReference type="InterPro" id="IPR002487">
    <property type="entry name" value="TF_Kbox"/>
</dbReference>
<dbReference type="GO" id="GO:0045944">
    <property type="term" value="P:positive regulation of transcription by RNA polymerase II"/>
    <property type="evidence" value="ECO:0007669"/>
    <property type="project" value="InterPro"/>
</dbReference>
<sequence>MVRGKVQMKRIENAACRQVTFSKRRNGLLKKAYELSVLCDAEVSLIIFSQKGTLYEFSSSDMQKTIQKYLERTKEQYAGIDVEQHMQHLKHEVAMMSRKIELLESSYRKLLGHNLGTCSWEELQNIGEQLERSLKNIRSRKAQLFKEEIEKLQAKV</sequence>
<dbReference type="PROSITE" id="PS51297">
    <property type="entry name" value="K_BOX"/>
    <property type="match status" value="1"/>
</dbReference>
<keyword evidence="3" id="KW-0238">DNA-binding</keyword>
<reference evidence="10" key="1">
    <citation type="journal article" date="2018" name="Gigascience">
        <title>Genome assembly of the Pink Ipe (Handroanthus impetiginosus, Bignoniaceae), a highly valued, ecologically keystone Neotropical timber forest tree.</title>
        <authorList>
            <person name="Silva-Junior O.B."/>
            <person name="Grattapaglia D."/>
            <person name="Novaes E."/>
            <person name="Collevatti R.G."/>
        </authorList>
    </citation>
    <scope>NUCLEOTIDE SEQUENCE [LARGE SCALE GENOMIC DNA]</scope>
    <source>
        <strain evidence="10">cv. UFG-1</strain>
    </source>
</reference>
<dbReference type="Gene3D" id="3.40.1810.10">
    <property type="entry name" value="Transcription factor, MADS-box"/>
    <property type="match status" value="1"/>
</dbReference>
<evidence type="ECO:0000313" key="10">
    <source>
        <dbReference type="Proteomes" id="UP000231279"/>
    </source>
</evidence>
<dbReference type="Pfam" id="PF00319">
    <property type="entry name" value="SRF-TF"/>
    <property type="match status" value="1"/>
</dbReference>
<evidence type="ECO:0000313" key="9">
    <source>
        <dbReference type="EMBL" id="PIN00687.1"/>
    </source>
</evidence>
<comment type="caution">
    <text evidence="9">The sequence shown here is derived from an EMBL/GenBank/DDBJ whole genome shotgun (WGS) entry which is preliminary data.</text>
</comment>
<evidence type="ECO:0000256" key="5">
    <source>
        <dbReference type="ARBA" id="ARBA00023242"/>
    </source>
</evidence>
<keyword evidence="2" id="KW-0805">Transcription regulation</keyword>
<evidence type="ECO:0000256" key="1">
    <source>
        <dbReference type="ARBA" id="ARBA00004123"/>
    </source>
</evidence>
<dbReference type="Proteomes" id="UP000231279">
    <property type="component" value="Unassembled WGS sequence"/>
</dbReference>
<evidence type="ECO:0000256" key="3">
    <source>
        <dbReference type="ARBA" id="ARBA00023125"/>
    </source>
</evidence>
<dbReference type="InterPro" id="IPR002100">
    <property type="entry name" value="TF_MADSbox"/>
</dbReference>
<dbReference type="InterPro" id="IPR050142">
    <property type="entry name" value="MADS-box/MEF2_TF"/>
</dbReference>
<dbReference type="GO" id="GO:0000977">
    <property type="term" value="F:RNA polymerase II transcription regulatory region sequence-specific DNA binding"/>
    <property type="evidence" value="ECO:0007669"/>
    <property type="project" value="InterPro"/>
</dbReference>
<feature type="coiled-coil region" evidence="6">
    <location>
        <begin position="86"/>
        <end position="147"/>
    </location>
</feature>
<feature type="domain" description="MADS-box" evidence="7">
    <location>
        <begin position="1"/>
        <end position="61"/>
    </location>
</feature>
<name>A0A2G9G5V8_9LAMI</name>
<keyword evidence="5" id="KW-0539">Nucleus</keyword>
<dbReference type="AlphaFoldDB" id="A0A2G9G5V8"/>
<dbReference type="GO" id="GO:0009908">
    <property type="term" value="P:flower development"/>
    <property type="evidence" value="ECO:0007669"/>
    <property type="project" value="UniProtKB-ARBA"/>
</dbReference>
<keyword evidence="4" id="KW-0804">Transcription</keyword>
<keyword evidence="6" id="KW-0175">Coiled coil</keyword>
<accession>A0A2G9G5V8</accession>
<dbReference type="OrthoDB" id="906764at2759"/>
<dbReference type="InterPro" id="IPR033896">
    <property type="entry name" value="MEF2-like_N"/>
</dbReference>
<dbReference type="GO" id="GO:0099402">
    <property type="term" value="P:plant organ development"/>
    <property type="evidence" value="ECO:0007669"/>
    <property type="project" value="UniProtKB-ARBA"/>
</dbReference>
<gene>
    <name evidence="9" type="ORF">CDL12_26811</name>
</gene>
<evidence type="ECO:0000256" key="6">
    <source>
        <dbReference type="SAM" id="Coils"/>
    </source>
</evidence>
<dbReference type="GO" id="GO:0046983">
    <property type="term" value="F:protein dimerization activity"/>
    <property type="evidence" value="ECO:0007669"/>
    <property type="project" value="InterPro"/>
</dbReference>